<organism evidence="3 4">
    <name type="scientific">Melanomma pulvis-pyrius CBS 109.77</name>
    <dbReference type="NCBI Taxonomy" id="1314802"/>
    <lineage>
        <taxon>Eukaryota</taxon>
        <taxon>Fungi</taxon>
        <taxon>Dikarya</taxon>
        <taxon>Ascomycota</taxon>
        <taxon>Pezizomycotina</taxon>
        <taxon>Dothideomycetes</taxon>
        <taxon>Pleosporomycetidae</taxon>
        <taxon>Pleosporales</taxon>
        <taxon>Melanommataceae</taxon>
        <taxon>Melanomma</taxon>
    </lineage>
</organism>
<dbReference type="Pfam" id="PF00010">
    <property type="entry name" value="HLH"/>
    <property type="match status" value="1"/>
</dbReference>
<dbReference type="Proteomes" id="UP000799757">
    <property type="component" value="Unassembled WGS sequence"/>
</dbReference>
<dbReference type="Gene3D" id="4.10.280.10">
    <property type="entry name" value="Helix-loop-helix DNA-binding domain"/>
    <property type="match status" value="1"/>
</dbReference>
<feature type="compositionally biased region" description="Basic and acidic residues" evidence="1">
    <location>
        <begin position="282"/>
        <end position="292"/>
    </location>
</feature>
<feature type="compositionally biased region" description="Basic and acidic residues" evidence="1">
    <location>
        <begin position="298"/>
        <end position="308"/>
    </location>
</feature>
<evidence type="ECO:0000313" key="4">
    <source>
        <dbReference type="Proteomes" id="UP000799757"/>
    </source>
</evidence>
<dbReference type="PANTHER" id="PTHR47336">
    <property type="entry name" value="TRANSCRIPTION FACTOR HMS1-RELATED"/>
    <property type="match status" value="1"/>
</dbReference>
<feature type="region of interest" description="Disordered" evidence="1">
    <location>
        <begin position="109"/>
        <end position="224"/>
    </location>
</feature>
<dbReference type="CDD" id="cd11395">
    <property type="entry name" value="bHLHzip_SREBP_like"/>
    <property type="match status" value="1"/>
</dbReference>
<protein>
    <recommendedName>
        <fullName evidence="2">BHLH domain-containing protein</fullName>
    </recommendedName>
</protein>
<dbReference type="SMART" id="SM00353">
    <property type="entry name" value="HLH"/>
    <property type="match status" value="1"/>
</dbReference>
<dbReference type="SUPFAM" id="SSF47459">
    <property type="entry name" value="HLH, helix-loop-helix DNA-binding domain"/>
    <property type="match status" value="1"/>
</dbReference>
<gene>
    <name evidence="3" type="ORF">K505DRAFT_352309</name>
</gene>
<keyword evidence="4" id="KW-1185">Reference proteome</keyword>
<accession>A0A6A6X129</accession>
<dbReference type="EMBL" id="MU002109">
    <property type="protein sequence ID" value="KAF2789855.1"/>
    <property type="molecule type" value="Genomic_DNA"/>
</dbReference>
<dbReference type="PROSITE" id="PS50888">
    <property type="entry name" value="BHLH"/>
    <property type="match status" value="1"/>
</dbReference>
<feature type="region of interest" description="Disordered" evidence="1">
    <location>
        <begin position="282"/>
        <end position="316"/>
    </location>
</feature>
<dbReference type="PANTHER" id="PTHR47336:SF2">
    <property type="entry name" value="TRANSCRIPTION FACTOR HMS1-RELATED"/>
    <property type="match status" value="1"/>
</dbReference>
<evidence type="ECO:0000313" key="3">
    <source>
        <dbReference type="EMBL" id="KAF2789855.1"/>
    </source>
</evidence>
<reference evidence="3" key="1">
    <citation type="journal article" date="2020" name="Stud. Mycol.">
        <title>101 Dothideomycetes genomes: a test case for predicting lifestyles and emergence of pathogens.</title>
        <authorList>
            <person name="Haridas S."/>
            <person name="Albert R."/>
            <person name="Binder M."/>
            <person name="Bloem J."/>
            <person name="Labutti K."/>
            <person name="Salamov A."/>
            <person name="Andreopoulos B."/>
            <person name="Baker S."/>
            <person name="Barry K."/>
            <person name="Bills G."/>
            <person name="Bluhm B."/>
            <person name="Cannon C."/>
            <person name="Castanera R."/>
            <person name="Culley D."/>
            <person name="Daum C."/>
            <person name="Ezra D."/>
            <person name="Gonzalez J."/>
            <person name="Henrissat B."/>
            <person name="Kuo A."/>
            <person name="Liang C."/>
            <person name="Lipzen A."/>
            <person name="Lutzoni F."/>
            <person name="Magnuson J."/>
            <person name="Mondo S."/>
            <person name="Nolan M."/>
            <person name="Ohm R."/>
            <person name="Pangilinan J."/>
            <person name="Park H.-J."/>
            <person name="Ramirez L."/>
            <person name="Alfaro M."/>
            <person name="Sun H."/>
            <person name="Tritt A."/>
            <person name="Yoshinaga Y."/>
            <person name="Zwiers L.-H."/>
            <person name="Turgeon B."/>
            <person name="Goodwin S."/>
            <person name="Spatafora J."/>
            <person name="Crous P."/>
            <person name="Grigoriev I."/>
        </authorList>
    </citation>
    <scope>NUCLEOTIDE SEQUENCE</scope>
    <source>
        <strain evidence="3">CBS 109.77</strain>
    </source>
</reference>
<evidence type="ECO:0000256" key="1">
    <source>
        <dbReference type="SAM" id="MobiDB-lite"/>
    </source>
</evidence>
<sequence>MVANTDYSPSNESFSYPDTFDKAYLADFYTTSPNHSLDTFLDCESFFDRPVSSVEFPAGLNGTTNANTSADTNANLNSYRPTFNPAPFGQLDQGFGSSFPFDLPASYEPSMPSMPISPRSTNSTNSATNTITNSPTPSLCGDGPPTLLASPPLSPSSLKRESPDESGSAGEEPEQKRPQRKRGRPRLDRNLFDTPSASSFNSSSSKCQQQQRTSRLPHNQVERKYREGLNSELERLRRAVPTLPQSDEGALMGQPKPSKAMVLAGAIEYIRNIERERDALLEENEKLGGEKWRKAKGERKTKSRRQDSSAEYLLEE</sequence>
<feature type="compositionally biased region" description="Low complexity" evidence="1">
    <location>
        <begin position="196"/>
        <end position="214"/>
    </location>
</feature>
<proteinExistence type="predicted"/>
<dbReference type="AlphaFoldDB" id="A0A6A6X129"/>
<dbReference type="InterPro" id="IPR036638">
    <property type="entry name" value="HLH_DNA-bd_sf"/>
</dbReference>
<evidence type="ECO:0000259" key="2">
    <source>
        <dbReference type="PROSITE" id="PS50888"/>
    </source>
</evidence>
<name>A0A6A6X129_9PLEO</name>
<feature type="domain" description="BHLH" evidence="2">
    <location>
        <begin position="213"/>
        <end position="273"/>
    </location>
</feature>
<feature type="compositionally biased region" description="Low complexity" evidence="1">
    <location>
        <begin position="109"/>
        <end position="157"/>
    </location>
</feature>
<dbReference type="InterPro" id="IPR052099">
    <property type="entry name" value="Regulatory_TF_Diverse"/>
</dbReference>
<dbReference type="InterPro" id="IPR011598">
    <property type="entry name" value="bHLH_dom"/>
</dbReference>
<dbReference type="OrthoDB" id="2133190at2759"/>
<dbReference type="GO" id="GO:0046983">
    <property type="term" value="F:protein dimerization activity"/>
    <property type="evidence" value="ECO:0007669"/>
    <property type="project" value="InterPro"/>
</dbReference>